<name>A0A225D9N9_9BACT</name>
<dbReference type="Gene3D" id="3.30.530.20">
    <property type="match status" value="1"/>
</dbReference>
<dbReference type="AlphaFoldDB" id="A0A225D9N9"/>
<comment type="similarity">
    <text evidence="1">Belongs to the AHA1 family.</text>
</comment>
<dbReference type="EMBL" id="NIDE01000014">
    <property type="protein sequence ID" value="OWK38281.1"/>
    <property type="molecule type" value="Genomic_DNA"/>
</dbReference>
<dbReference type="Pfam" id="PF08327">
    <property type="entry name" value="AHSA1"/>
    <property type="match status" value="1"/>
</dbReference>
<dbReference type="RefSeq" id="WP_088258111.1">
    <property type="nucleotide sequence ID" value="NZ_NIDE01000014.1"/>
</dbReference>
<protein>
    <recommendedName>
        <fullName evidence="2">Activator of Hsp90 ATPase homologue 1/2-like C-terminal domain-containing protein</fullName>
    </recommendedName>
</protein>
<gene>
    <name evidence="3" type="ORF">FRUB_07401</name>
</gene>
<evidence type="ECO:0000256" key="1">
    <source>
        <dbReference type="ARBA" id="ARBA00006817"/>
    </source>
</evidence>
<organism evidence="3 4">
    <name type="scientific">Fimbriiglobus ruber</name>
    <dbReference type="NCBI Taxonomy" id="1908690"/>
    <lineage>
        <taxon>Bacteria</taxon>
        <taxon>Pseudomonadati</taxon>
        <taxon>Planctomycetota</taxon>
        <taxon>Planctomycetia</taxon>
        <taxon>Gemmatales</taxon>
        <taxon>Gemmataceae</taxon>
        <taxon>Fimbriiglobus</taxon>
    </lineage>
</organism>
<sequence length="152" mass="16936">MTTGTSSPQPIETLEILKAIDIAAPIDIAFEAVLEEFGPEAQMMDGTAMPFKLEAWPGGRWFRDLGNNSGHLWGHVQVIKPPTLLEICGPMMMSYPAMNHLQYRLVAQGSGTRLTFSHRGVGSITPQHREGMPKGWGHWIDKVRDRAERKAK</sequence>
<evidence type="ECO:0000259" key="2">
    <source>
        <dbReference type="Pfam" id="PF08327"/>
    </source>
</evidence>
<dbReference type="OrthoDB" id="268331at2"/>
<evidence type="ECO:0000313" key="3">
    <source>
        <dbReference type="EMBL" id="OWK38281.1"/>
    </source>
</evidence>
<dbReference type="InterPro" id="IPR013538">
    <property type="entry name" value="ASHA1/2-like_C"/>
</dbReference>
<keyword evidence="4" id="KW-1185">Reference proteome</keyword>
<evidence type="ECO:0000313" key="4">
    <source>
        <dbReference type="Proteomes" id="UP000214646"/>
    </source>
</evidence>
<dbReference type="CDD" id="cd07814">
    <property type="entry name" value="SRPBCC_CalC_Aha1-like"/>
    <property type="match status" value="1"/>
</dbReference>
<dbReference type="SUPFAM" id="SSF55961">
    <property type="entry name" value="Bet v1-like"/>
    <property type="match status" value="1"/>
</dbReference>
<reference evidence="4" key="1">
    <citation type="submission" date="2017-06" db="EMBL/GenBank/DDBJ databases">
        <title>Genome analysis of Fimbriiglobus ruber SP5, the first member of the order Planctomycetales with confirmed chitinolytic capability.</title>
        <authorList>
            <person name="Ravin N.V."/>
            <person name="Rakitin A.L."/>
            <person name="Ivanova A.A."/>
            <person name="Beletsky A.V."/>
            <person name="Kulichevskaya I.S."/>
            <person name="Mardanov A.V."/>
            <person name="Dedysh S.N."/>
        </authorList>
    </citation>
    <scope>NUCLEOTIDE SEQUENCE [LARGE SCALE GENOMIC DNA]</scope>
    <source>
        <strain evidence="4">SP5</strain>
    </source>
</reference>
<proteinExistence type="inferred from homology"/>
<comment type="caution">
    <text evidence="3">The sequence shown here is derived from an EMBL/GenBank/DDBJ whole genome shotgun (WGS) entry which is preliminary data.</text>
</comment>
<dbReference type="InterPro" id="IPR023393">
    <property type="entry name" value="START-like_dom_sf"/>
</dbReference>
<accession>A0A225D9N9</accession>
<feature type="domain" description="Activator of Hsp90 ATPase homologue 1/2-like C-terminal" evidence="2">
    <location>
        <begin position="49"/>
        <end position="143"/>
    </location>
</feature>
<dbReference type="Proteomes" id="UP000214646">
    <property type="component" value="Unassembled WGS sequence"/>
</dbReference>